<sequence length="274" mass="30069">MKEACFEVPIVLDYRNDSEPNDGIVGSFGTNSSISRVWIEHTKVGIWVDNSKRLMVKDCRFRNTIADGVNFCIGMTESVMNGCTARGTGDDSFAIWPATFGKQKYKPGNNLITRCTAQLPFLANGASIYGGESNKIENCFFSGGSQGSAILISTTFPTVNKEVNNNFSGVTTIENCSIETSGGFDHTWGWRSAVQICVDNYNISGINIKKGLQINRSLSEGFSVIAREREKRSNFLANAIFGNIRIYNSRIAAKSKGALWYPKGEYSTLIPSAE</sequence>
<dbReference type="InterPro" id="IPR055149">
    <property type="entry name" value="Agl_cat_D2"/>
</dbReference>
<dbReference type="Gene3D" id="2.160.20.10">
    <property type="entry name" value="Single-stranded right-handed beta-helix, Pectin lyase-like"/>
    <property type="match status" value="1"/>
</dbReference>
<name>A0ABU3C8Y0_9FLAO</name>
<dbReference type="InterPro" id="IPR012334">
    <property type="entry name" value="Pectin_lyas_fold"/>
</dbReference>
<feature type="non-terminal residue" evidence="2">
    <location>
        <position position="274"/>
    </location>
</feature>
<evidence type="ECO:0000313" key="3">
    <source>
        <dbReference type="Proteomes" id="UP001262889"/>
    </source>
</evidence>
<feature type="domain" description="Alpha-1,3-glucanase catalytic" evidence="1">
    <location>
        <begin position="14"/>
        <end position="154"/>
    </location>
</feature>
<reference evidence="2 3" key="1">
    <citation type="submission" date="2023-09" db="EMBL/GenBank/DDBJ databases">
        <authorList>
            <person name="Rey-Velasco X."/>
        </authorList>
    </citation>
    <scope>NUCLEOTIDE SEQUENCE [LARGE SCALE GENOMIC DNA]</scope>
    <source>
        <strain evidence="2 3">F363</strain>
    </source>
</reference>
<dbReference type="EMBL" id="JAVRHQ010000008">
    <property type="protein sequence ID" value="MDT0642795.1"/>
    <property type="molecule type" value="Genomic_DNA"/>
</dbReference>
<protein>
    <recommendedName>
        <fullName evidence="1">Alpha-1,3-glucanase catalytic domain-containing protein</fullName>
    </recommendedName>
</protein>
<organism evidence="2 3">
    <name type="scientific">Autumnicola tepida</name>
    <dbReference type="NCBI Taxonomy" id="3075595"/>
    <lineage>
        <taxon>Bacteria</taxon>
        <taxon>Pseudomonadati</taxon>
        <taxon>Bacteroidota</taxon>
        <taxon>Flavobacteriia</taxon>
        <taxon>Flavobacteriales</taxon>
        <taxon>Flavobacteriaceae</taxon>
        <taxon>Autumnicola</taxon>
    </lineage>
</organism>
<keyword evidence="3" id="KW-1185">Reference proteome</keyword>
<gene>
    <name evidence="2" type="ORF">RM553_08120</name>
</gene>
<evidence type="ECO:0000259" key="1">
    <source>
        <dbReference type="Pfam" id="PF22816"/>
    </source>
</evidence>
<dbReference type="InterPro" id="IPR011050">
    <property type="entry name" value="Pectin_lyase_fold/virulence"/>
</dbReference>
<proteinExistence type="predicted"/>
<dbReference type="Pfam" id="PF22816">
    <property type="entry name" value="CatAgl_D2"/>
    <property type="match status" value="1"/>
</dbReference>
<dbReference type="Proteomes" id="UP001262889">
    <property type="component" value="Unassembled WGS sequence"/>
</dbReference>
<accession>A0ABU3C8Y0</accession>
<comment type="caution">
    <text evidence="2">The sequence shown here is derived from an EMBL/GenBank/DDBJ whole genome shotgun (WGS) entry which is preliminary data.</text>
</comment>
<evidence type="ECO:0000313" key="2">
    <source>
        <dbReference type="EMBL" id="MDT0642795.1"/>
    </source>
</evidence>
<dbReference type="SUPFAM" id="SSF51126">
    <property type="entry name" value="Pectin lyase-like"/>
    <property type="match status" value="1"/>
</dbReference>